<accession>A0A6L6ZKK6</accession>
<evidence type="ECO:0000313" key="1">
    <source>
        <dbReference type="EMBL" id="MWL44016.1"/>
    </source>
</evidence>
<dbReference type="RefSeq" id="WP_001477414.1">
    <property type="nucleotide sequence ID" value="NZ_NLSF01000046.1"/>
</dbReference>
<comment type="caution">
    <text evidence="1">The sequence shown here is derived from an EMBL/GenBank/DDBJ whole genome shotgun (WGS) entry which is preliminary data.</text>
</comment>
<gene>
    <name evidence="1" type="ORF">GQM04_00370</name>
</gene>
<name>A0A6L6ZKK6_ECOLX</name>
<proteinExistence type="predicted"/>
<evidence type="ECO:0000313" key="2">
    <source>
        <dbReference type="Proteomes" id="UP000487258"/>
    </source>
</evidence>
<sequence length="51" mass="5706">MSATPFIFSRSVLRWPVAQSISKIRRTPGAEFLLNGPAILYHDNSVQHVPV</sequence>
<dbReference type="Proteomes" id="UP000487258">
    <property type="component" value="Unassembled WGS sequence"/>
</dbReference>
<dbReference type="EMBL" id="WTMY01000001">
    <property type="protein sequence ID" value="MWL44016.1"/>
    <property type="molecule type" value="Genomic_DNA"/>
</dbReference>
<protein>
    <submittedName>
        <fullName evidence="1">Uncharacterized protein</fullName>
    </submittedName>
</protein>
<organism evidence="1 2">
    <name type="scientific">Escherichia coli</name>
    <dbReference type="NCBI Taxonomy" id="562"/>
    <lineage>
        <taxon>Bacteria</taxon>
        <taxon>Pseudomonadati</taxon>
        <taxon>Pseudomonadota</taxon>
        <taxon>Gammaproteobacteria</taxon>
        <taxon>Enterobacterales</taxon>
        <taxon>Enterobacteriaceae</taxon>
        <taxon>Escherichia</taxon>
    </lineage>
</organism>
<dbReference type="AlphaFoldDB" id="A0A6L6ZKK6"/>
<reference evidence="1 2" key="1">
    <citation type="submission" date="2019-12" db="EMBL/GenBank/DDBJ databases">
        <title>Enteriobacteria Tanzani isolates_10432.</title>
        <authorList>
            <person name="Subbiah M."/>
            <person name="Call D."/>
        </authorList>
    </citation>
    <scope>NUCLEOTIDE SEQUENCE [LARGE SCALE GENOMIC DNA]</scope>
    <source>
        <strain evidence="1 2">10432wF6</strain>
    </source>
</reference>